<dbReference type="KEGG" id="tua:125524844"/>
<evidence type="ECO:0000313" key="3">
    <source>
        <dbReference type="Proteomes" id="UP000015106"/>
    </source>
</evidence>
<dbReference type="EnsemblPlants" id="TuG1812G0700003698.01.T01">
    <property type="protein sequence ID" value="TuG1812G0700003698.01.T01"/>
    <property type="gene ID" value="TuG1812G0700003698.01"/>
</dbReference>
<dbReference type="OrthoDB" id="10263094at2759"/>
<dbReference type="Gramene" id="TuG1812G0700003698.01.T01">
    <property type="protein sequence ID" value="TuG1812G0700003698.01.T01"/>
    <property type="gene ID" value="TuG1812G0700003698.01"/>
</dbReference>
<dbReference type="RefSeq" id="XP_048545824.1">
    <property type="nucleotide sequence ID" value="XM_048689867.1"/>
</dbReference>
<sequence>MYASHTVSSIPHLITREDKASGRKIGRVGQIHPPRPRRRWPSGWSGPANRQAKGNKAPSLFSSPWGSRTGLHLQVKRRPLLLRVCFFLLFKDMDDYVNVSRFLPKLNNEILGERNDPYKVEQPREFSTDHGVIVTDYRTRWASCSSTTQRRTSP</sequence>
<protein>
    <submittedName>
        <fullName evidence="2">Uncharacterized protein</fullName>
    </submittedName>
</protein>
<feature type="region of interest" description="Disordered" evidence="1">
    <location>
        <begin position="20"/>
        <end position="61"/>
    </location>
</feature>
<evidence type="ECO:0000313" key="2">
    <source>
        <dbReference type="EnsemblPlants" id="TuG1812G0700003698.01.T01"/>
    </source>
</evidence>
<reference evidence="2" key="2">
    <citation type="submission" date="2018-03" db="EMBL/GenBank/DDBJ databases">
        <title>The Triticum urartu genome reveals the dynamic nature of wheat genome evolution.</title>
        <authorList>
            <person name="Ling H."/>
            <person name="Ma B."/>
            <person name="Shi X."/>
            <person name="Liu H."/>
            <person name="Dong L."/>
            <person name="Sun H."/>
            <person name="Cao Y."/>
            <person name="Gao Q."/>
            <person name="Zheng S."/>
            <person name="Li Y."/>
            <person name="Yu Y."/>
            <person name="Du H."/>
            <person name="Qi M."/>
            <person name="Li Y."/>
            <person name="Yu H."/>
            <person name="Cui Y."/>
            <person name="Wang N."/>
            <person name="Chen C."/>
            <person name="Wu H."/>
            <person name="Zhao Y."/>
            <person name="Zhang J."/>
            <person name="Li Y."/>
            <person name="Zhou W."/>
            <person name="Zhang B."/>
            <person name="Hu W."/>
            <person name="Eijk M."/>
            <person name="Tang J."/>
            <person name="Witsenboer H."/>
            <person name="Zhao S."/>
            <person name="Li Z."/>
            <person name="Zhang A."/>
            <person name="Wang D."/>
            <person name="Liang C."/>
        </authorList>
    </citation>
    <scope>NUCLEOTIDE SEQUENCE [LARGE SCALE GENOMIC DNA]</scope>
    <source>
        <strain evidence="2">cv. G1812</strain>
    </source>
</reference>
<reference evidence="3" key="1">
    <citation type="journal article" date="2013" name="Nature">
        <title>Draft genome of the wheat A-genome progenitor Triticum urartu.</title>
        <authorList>
            <person name="Ling H.Q."/>
            <person name="Zhao S."/>
            <person name="Liu D."/>
            <person name="Wang J."/>
            <person name="Sun H."/>
            <person name="Zhang C."/>
            <person name="Fan H."/>
            <person name="Li D."/>
            <person name="Dong L."/>
            <person name="Tao Y."/>
            <person name="Gao C."/>
            <person name="Wu H."/>
            <person name="Li Y."/>
            <person name="Cui Y."/>
            <person name="Guo X."/>
            <person name="Zheng S."/>
            <person name="Wang B."/>
            <person name="Yu K."/>
            <person name="Liang Q."/>
            <person name="Yang W."/>
            <person name="Lou X."/>
            <person name="Chen J."/>
            <person name="Feng M."/>
            <person name="Jian J."/>
            <person name="Zhang X."/>
            <person name="Luo G."/>
            <person name="Jiang Y."/>
            <person name="Liu J."/>
            <person name="Wang Z."/>
            <person name="Sha Y."/>
            <person name="Zhang B."/>
            <person name="Wu H."/>
            <person name="Tang D."/>
            <person name="Shen Q."/>
            <person name="Xue P."/>
            <person name="Zou S."/>
            <person name="Wang X."/>
            <person name="Liu X."/>
            <person name="Wang F."/>
            <person name="Yang Y."/>
            <person name="An X."/>
            <person name="Dong Z."/>
            <person name="Zhang K."/>
            <person name="Zhang X."/>
            <person name="Luo M.C."/>
            <person name="Dvorak J."/>
            <person name="Tong Y."/>
            <person name="Wang J."/>
            <person name="Yang H."/>
            <person name="Li Z."/>
            <person name="Wang D."/>
            <person name="Zhang A."/>
            <person name="Wang J."/>
        </authorList>
    </citation>
    <scope>NUCLEOTIDE SEQUENCE</scope>
    <source>
        <strain evidence="3">cv. G1812</strain>
    </source>
</reference>
<reference evidence="2" key="3">
    <citation type="submission" date="2022-06" db="UniProtKB">
        <authorList>
            <consortium name="EnsemblPlants"/>
        </authorList>
    </citation>
    <scope>IDENTIFICATION</scope>
</reference>
<dbReference type="GeneID" id="125524844"/>
<keyword evidence="3" id="KW-1185">Reference proteome</keyword>
<name>A0A8R7R6E7_TRIUA</name>
<organism evidence="2 3">
    <name type="scientific">Triticum urartu</name>
    <name type="common">Red wild einkorn</name>
    <name type="synonym">Crithodium urartu</name>
    <dbReference type="NCBI Taxonomy" id="4572"/>
    <lineage>
        <taxon>Eukaryota</taxon>
        <taxon>Viridiplantae</taxon>
        <taxon>Streptophyta</taxon>
        <taxon>Embryophyta</taxon>
        <taxon>Tracheophyta</taxon>
        <taxon>Spermatophyta</taxon>
        <taxon>Magnoliopsida</taxon>
        <taxon>Liliopsida</taxon>
        <taxon>Poales</taxon>
        <taxon>Poaceae</taxon>
        <taxon>BOP clade</taxon>
        <taxon>Pooideae</taxon>
        <taxon>Triticodae</taxon>
        <taxon>Triticeae</taxon>
        <taxon>Triticinae</taxon>
        <taxon>Triticum</taxon>
    </lineage>
</organism>
<evidence type="ECO:0000256" key="1">
    <source>
        <dbReference type="SAM" id="MobiDB-lite"/>
    </source>
</evidence>
<dbReference type="AlphaFoldDB" id="A0A8R7R6E7"/>
<accession>A0A8R7R6E7</accession>
<dbReference type="Proteomes" id="UP000015106">
    <property type="component" value="Chromosome 7"/>
</dbReference>
<proteinExistence type="predicted"/>
<gene>
    <name evidence="2" type="primary">LOC125524844</name>
</gene>